<dbReference type="AlphaFoldDB" id="A0A8S3ZH12"/>
<dbReference type="OrthoDB" id="6110357at2759"/>
<name>A0A8S3ZH12_9EUPU</name>
<evidence type="ECO:0000313" key="1">
    <source>
        <dbReference type="EMBL" id="CAG5128723.1"/>
    </source>
</evidence>
<evidence type="ECO:0000313" key="2">
    <source>
        <dbReference type="Proteomes" id="UP000678393"/>
    </source>
</evidence>
<reference evidence="1" key="1">
    <citation type="submission" date="2021-04" db="EMBL/GenBank/DDBJ databases">
        <authorList>
            <consortium name="Molecular Ecology Group"/>
        </authorList>
    </citation>
    <scope>NUCLEOTIDE SEQUENCE</scope>
</reference>
<dbReference type="Proteomes" id="UP000678393">
    <property type="component" value="Unassembled WGS sequence"/>
</dbReference>
<sequence length="334" mass="38061">MGICCSVERDETQFVQCQGHHSFCVYHEDAYGKHTCNIVYRPPYLNERLAPGEAKPRFWINPNNIHHKHAMVSVTWCQYSQPRHLNMLRLMKSKAYSIRKQEEVRAGTKQPKDDSVVGGSKDVLNPVVGGSKDVLNMCVVKAEDNSISVKMYPTFLVPCIGKPVRIRLVFMDPKTEQLVGEYSHLKHSNGREAETMLEISHLIRNMHFLKLHLTYSSVVHGLPDATLEESHGGVKRLKKVRYRPMPITWIDLDHRKPTIKVVGEQFELTLAPACPSLKPEDFMDGNGEIPFILGTYVRALDTCPSQQLQFSARLFHWFNQSLPIECCSNISTTC</sequence>
<accession>A0A8S3ZH12</accession>
<comment type="caution">
    <text evidence="1">The sequence shown here is derived from an EMBL/GenBank/DDBJ whole genome shotgun (WGS) entry which is preliminary data.</text>
</comment>
<keyword evidence="2" id="KW-1185">Reference proteome</keyword>
<protein>
    <submittedName>
        <fullName evidence="1">Uncharacterized protein</fullName>
    </submittedName>
</protein>
<organism evidence="1 2">
    <name type="scientific">Candidula unifasciata</name>
    <dbReference type="NCBI Taxonomy" id="100452"/>
    <lineage>
        <taxon>Eukaryota</taxon>
        <taxon>Metazoa</taxon>
        <taxon>Spiralia</taxon>
        <taxon>Lophotrochozoa</taxon>
        <taxon>Mollusca</taxon>
        <taxon>Gastropoda</taxon>
        <taxon>Heterobranchia</taxon>
        <taxon>Euthyneura</taxon>
        <taxon>Panpulmonata</taxon>
        <taxon>Eupulmonata</taxon>
        <taxon>Stylommatophora</taxon>
        <taxon>Helicina</taxon>
        <taxon>Helicoidea</taxon>
        <taxon>Geomitridae</taxon>
        <taxon>Candidula</taxon>
    </lineage>
</organism>
<dbReference type="EMBL" id="CAJHNH020003190">
    <property type="protein sequence ID" value="CAG5128723.1"/>
    <property type="molecule type" value="Genomic_DNA"/>
</dbReference>
<proteinExistence type="predicted"/>
<gene>
    <name evidence="1" type="ORF">CUNI_LOCUS14281</name>
</gene>